<dbReference type="InterPro" id="IPR014756">
    <property type="entry name" value="Ig_E-set"/>
</dbReference>
<proteinExistence type="predicted"/>
<organism evidence="3 4">
    <name type="scientific">Funneliformis mosseae</name>
    <name type="common">Endomycorrhizal fungus</name>
    <name type="synonym">Glomus mosseae</name>
    <dbReference type="NCBI Taxonomy" id="27381"/>
    <lineage>
        <taxon>Eukaryota</taxon>
        <taxon>Fungi</taxon>
        <taxon>Fungi incertae sedis</taxon>
        <taxon>Mucoromycota</taxon>
        <taxon>Glomeromycotina</taxon>
        <taxon>Glomeromycetes</taxon>
        <taxon>Glomerales</taxon>
        <taxon>Glomeraceae</taxon>
        <taxon>Funneliformis</taxon>
    </lineage>
</organism>
<dbReference type="SMART" id="SM00737">
    <property type="entry name" value="ML"/>
    <property type="match status" value="1"/>
</dbReference>
<sequence length="126" mass="13673">MVNAIPHKLLKRSGYYSCPQDLFLLRGSFTMSDQKYTATVTGTLKNDVTEQTKLVVAFGDSNGAALADPIVFDACTGSGCPIKAGDAINQQVEFQAPGKLPKPYNMVFSMANSESDILGCFYFPFK</sequence>
<protein>
    <recommendedName>
        <fullName evidence="1">Phosphatidylglycerol/phosphatidylinositol transfer protein</fullName>
    </recommendedName>
</protein>
<accession>A0A9N9FZ44</accession>
<dbReference type="Proteomes" id="UP000789375">
    <property type="component" value="Unassembled WGS sequence"/>
</dbReference>
<dbReference type="Gene3D" id="2.60.40.770">
    <property type="match status" value="1"/>
</dbReference>
<evidence type="ECO:0000256" key="1">
    <source>
        <dbReference type="ARBA" id="ARBA00016056"/>
    </source>
</evidence>
<dbReference type="SUPFAM" id="SSF81296">
    <property type="entry name" value="E set domains"/>
    <property type="match status" value="1"/>
</dbReference>
<dbReference type="InterPro" id="IPR003172">
    <property type="entry name" value="ML_dom"/>
</dbReference>
<name>A0A9N9FZ44_FUNMO</name>
<evidence type="ECO:0000259" key="2">
    <source>
        <dbReference type="SMART" id="SM00737"/>
    </source>
</evidence>
<reference evidence="3" key="1">
    <citation type="submission" date="2021-06" db="EMBL/GenBank/DDBJ databases">
        <authorList>
            <person name="Kallberg Y."/>
            <person name="Tangrot J."/>
            <person name="Rosling A."/>
        </authorList>
    </citation>
    <scope>NUCLEOTIDE SEQUENCE</scope>
    <source>
        <strain evidence="3">87-6 pot B 2015</strain>
    </source>
</reference>
<comment type="caution">
    <text evidence="3">The sequence shown here is derived from an EMBL/GenBank/DDBJ whole genome shotgun (WGS) entry which is preliminary data.</text>
</comment>
<dbReference type="EMBL" id="CAJVPP010001668">
    <property type="protein sequence ID" value="CAG8567589.1"/>
    <property type="molecule type" value="Genomic_DNA"/>
</dbReference>
<keyword evidence="4" id="KW-1185">Reference proteome</keyword>
<evidence type="ECO:0000313" key="3">
    <source>
        <dbReference type="EMBL" id="CAG8567589.1"/>
    </source>
</evidence>
<dbReference type="AlphaFoldDB" id="A0A9N9FZ44"/>
<dbReference type="Pfam" id="PF02221">
    <property type="entry name" value="E1_DerP2_DerF2"/>
    <property type="match status" value="1"/>
</dbReference>
<evidence type="ECO:0000313" key="4">
    <source>
        <dbReference type="Proteomes" id="UP000789375"/>
    </source>
</evidence>
<gene>
    <name evidence="3" type="ORF">FMOSSE_LOCUS7286</name>
</gene>
<feature type="domain" description="MD-2-related lipid-recognition" evidence="2">
    <location>
        <begin position="15"/>
        <end position="125"/>
    </location>
</feature>